<name>A6WGX5_KINRD</name>
<dbReference type="AlphaFoldDB" id="A6WGX5"/>
<geneLocation type="plasmid" evidence="2 3">
    <name>pKRAD01</name>
</geneLocation>
<evidence type="ECO:0000256" key="1">
    <source>
        <dbReference type="SAM" id="Phobius"/>
    </source>
</evidence>
<reference evidence="3" key="1">
    <citation type="journal article" date="2008" name="PLoS ONE">
        <title>Survival in nuclear waste, extreme resistance, and potential applications gleaned from the genome sequence of Kineococcus radiotolerans SRS30216.</title>
        <authorList>
            <person name="Bagwell C.E."/>
            <person name="Bhat S."/>
            <person name="Hawkins G.M."/>
            <person name="Smith B.W."/>
            <person name="Biswas T."/>
            <person name="Hoover T.R."/>
            <person name="Saunders E."/>
            <person name="Han C.S."/>
            <person name="Tsodikov O.V."/>
            <person name="Shimkets L.J."/>
        </authorList>
    </citation>
    <scope>NUCLEOTIDE SEQUENCE [LARGE SCALE GENOMIC DNA]</scope>
    <source>
        <strain evidence="3">ATCC BAA-149 / DSM 14245 / SRS30216</strain>
    </source>
</reference>
<dbReference type="Proteomes" id="UP000001116">
    <property type="component" value="Plasmid pKRAD01"/>
</dbReference>
<dbReference type="KEGG" id="kra:Krad_4605"/>
<dbReference type="EMBL" id="CP000751">
    <property type="protein sequence ID" value="ABS06064.1"/>
    <property type="molecule type" value="Genomic_DNA"/>
</dbReference>
<keyword evidence="1" id="KW-0472">Membrane</keyword>
<dbReference type="HOGENOM" id="CLU_557573_0_0_11"/>
<proteinExistence type="predicted"/>
<accession>A6WGX5</accession>
<evidence type="ECO:0000313" key="3">
    <source>
        <dbReference type="Proteomes" id="UP000001116"/>
    </source>
</evidence>
<gene>
    <name evidence="2" type="ordered locus">Krad_4605</name>
</gene>
<feature type="transmembrane region" description="Helical" evidence="1">
    <location>
        <begin position="99"/>
        <end position="119"/>
    </location>
</feature>
<protein>
    <submittedName>
        <fullName evidence="2">Uncharacterized protein</fullName>
    </submittedName>
</protein>
<evidence type="ECO:0000313" key="2">
    <source>
        <dbReference type="EMBL" id="ABS06064.1"/>
    </source>
</evidence>
<keyword evidence="1" id="KW-0812">Transmembrane</keyword>
<feature type="transmembrane region" description="Helical" evidence="1">
    <location>
        <begin position="7"/>
        <end position="26"/>
    </location>
</feature>
<keyword evidence="2" id="KW-0614">Plasmid</keyword>
<keyword evidence="3" id="KW-1185">Reference proteome</keyword>
<organism evidence="2 3">
    <name type="scientific">Kineococcus radiotolerans (strain ATCC BAA-149 / DSM 14245 / SRS30216)</name>
    <dbReference type="NCBI Taxonomy" id="266940"/>
    <lineage>
        <taxon>Bacteria</taxon>
        <taxon>Bacillati</taxon>
        <taxon>Actinomycetota</taxon>
        <taxon>Actinomycetes</taxon>
        <taxon>Kineosporiales</taxon>
        <taxon>Kineosporiaceae</taxon>
        <taxon>Kineococcus</taxon>
    </lineage>
</organism>
<feature type="transmembrane region" description="Helical" evidence="1">
    <location>
        <begin position="139"/>
        <end position="157"/>
    </location>
</feature>
<sequence>MSRLAKVIGWAPAGAFVLGVGAGIALRDLLTGKMTPEQLRAVSLAQPSPSETVSEDDLVAIGRRAQRAQWFAIAGVTTASFFNVRPVVQRVERLTAPGVPWVISTVLMTAAGMSATDAIIHTLQPPRRTGRWTTRLTRINHASVIGCSLLTIVPWLVQRPRPRPRNLQEYVTYYSPDVAGFVAALGPQICGPFQAATLFFSCWNEARREPDPAVRVSLRLVAIGSVVNQGVILIQTVQAYTWMQGRPRWTPKQAAVAQMACQIATPLLLLLGSSTAPFVENVRARSAEFFTQLWREDVVAMRAPWRLLQGVYRTAYELETDQTTKTSRDELYAQRARMASDIMEALIQAADDLTPQARRRIEQLLGRRSKSTVRQRTGRVTAAAARSVLSVVGGFAPILASRWWRQITEKPLQRNARADAASASAALQFHTAGSDLRDERGISSQATPVLTLSPRDVDEAVAYLRLLWREVQDHDVLEAGTAGFVEMVE</sequence>
<keyword evidence="1" id="KW-1133">Transmembrane helix</keyword>